<evidence type="ECO:0000313" key="2">
    <source>
        <dbReference type="EMBL" id="MBS7528610.1"/>
    </source>
</evidence>
<protein>
    <submittedName>
        <fullName evidence="2">DUF1850 domain-containing protein</fullName>
    </submittedName>
</protein>
<organism evidence="2 3">
    <name type="scientific">Fusibacter paucivorans</name>
    <dbReference type="NCBI Taxonomy" id="76009"/>
    <lineage>
        <taxon>Bacteria</taxon>
        <taxon>Bacillati</taxon>
        <taxon>Bacillota</taxon>
        <taxon>Clostridia</taxon>
        <taxon>Eubacteriales</taxon>
        <taxon>Eubacteriales Family XII. Incertae Sedis</taxon>
        <taxon>Fusibacter</taxon>
    </lineage>
</organism>
<name>A0ABS5PTX1_9FIRM</name>
<proteinExistence type="predicted"/>
<feature type="transmembrane region" description="Helical" evidence="1">
    <location>
        <begin position="12"/>
        <end position="32"/>
    </location>
</feature>
<keyword evidence="1" id="KW-1133">Transmembrane helix</keyword>
<evidence type="ECO:0000256" key="1">
    <source>
        <dbReference type="SAM" id="Phobius"/>
    </source>
</evidence>
<accession>A0ABS5PTX1</accession>
<keyword evidence="1" id="KW-0472">Membrane</keyword>
<dbReference type="Pfam" id="PF08905">
    <property type="entry name" value="DUF1850"/>
    <property type="match status" value="1"/>
</dbReference>
<evidence type="ECO:0000313" key="3">
    <source>
        <dbReference type="Proteomes" id="UP000746471"/>
    </source>
</evidence>
<keyword evidence="1" id="KW-0812">Transmembrane</keyword>
<dbReference type="InterPro" id="IPR015001">
    <property type="entry name" value="DUF1850"/>
</dbReference>
<sequence length="170" mass="19359">MRKPAKASSLLKRLIIGIFSIIFLIGVLSFIGNQSKVLVISHQETGEIYAISKIQPGDKVTYEWIHSFEHIPWYEDFYVTDAGSLQLEEIRVAGFGAGIPEDKGTMSVENGMVYMRDLGDMFDHIQWFNSHTALQYIAINDSILIQGSEMPHHEPLKLEIKGRITQWLNH</sequence>
<keyword evidence="3" id="KW-1185">Reference proteome</keyword>
<dbReference type="EMBL" id="JAHBCL010000048">
    <property type="protein sequence ID" value="MBS7528610.1"/>
    <property type="molecule type" value="Genomic_DNA"/>
</dbReference>
<gene>
    <name evidence="2" type="ORF">KHM83_18230</name>
</gene>
<dbReference type="Proteomes" id="UP000746471">
    <property type="component" value="Unassembled WGS sequence"/>
</dbReference>
<dbReference type="RefSeq" id="WP_213238467.1">
    <property type="nucleotide sequence ID" value="NZ_JAHBCL010000048.1"/>
</dbReference>
<reference evidence="2 3" key="1">
    <citation type="submission" date="2021-05" db="EMBL/GenBank/DDBJ databases">
        <title>Fusibacter ferrireducens sp. nov., an anaerobic, sulfur- and Fe-reducing bacterium isolated from the mangrove sediment.</title>
        <authorList>
            <person name="Qiu D."/>
        </authorList>
    </citation>
    <scope>NUCLEOTIDE SEQUENCE [LARGE SCALE GENOMIC DNA]</scope>
    <source>
        <strain evidence="2 3">DSM 12116</strain>
    </source>
</reference>
<comment type="caution">
    <text evidence="2">The sequence shown here is derived from an EMBL/GenBank/DDBJ whole genome shotgun (WGS) entry which is preliminary data.</text>
</comment>